<organism evidence="1 2">
    <name type="scientific">Clathrospora elynae</name>
    <dbReference type="NCBI Taxonomy" id="706981"/>
    <lineage>
        <taxon>Eukaryota</taxon>
        <taxon>Fungi</taxon>
        <taxon>Dikarya</taxon>
        <taxon>Ascomycota</taxon>
        <taxon>Pezizomycotina</taxon>
        <taxon>Dothideomycetes</taxon>
        <taxon>Pleosporomycetidae</taxon>
        <taxon>Pleosporales</taxon>
        <taxon>Diademaceae</taxon>
        <taxon>Clathrospora</taxon>
    </lineage>
</organism>
<sequence length="65" mass="7304">LDQIGEALTNAIVQAATASILYIKLGPRPKPWWDQDLHTLRKAMLQAQHSYLKELARTSTAEAFL</sequence>
<feature type="non-terminal residue" evidence="1">
    <location>
        <position position="65"/>
    </location>
</feature>
<feature type="non-terminal residue" evidence="1">
    <location>
        <position position="1"/>
    </location>
</feature>
<proteinExistence type="predicted"/>
<evidence type="ECO:0000313" key="2">
    <source>
        <dbReference type="Proteomes" id="UP000800038"/>
    </source>
</evidence>
<protein>
    <submittedName>
        <fullName evidence="1">Uncharacterized protein</fullName>
    </submittedName>
</protein>
<accession>A0A6A5ST19</accession>
<reference evidence="1" key="1">
    <citation type="journal article" date="2020" name="Stud. Mycol.">
        <title>101 Dothideomycetes genomes: a test case for predicting lifestyles and emergence of pathogens.</title>
        <authorList>
            <person name="Haridas S."/>
            <person name="Albert R."/>
            <person name="Binder M."/>
            <person name="Bloem J."/>
            <person name="Labutti K."/>
            <person name="Salamov A."/>
            <person name="Andreopoulos B."/>
            <person name="Baker S."/>
            <person name="Barry K."/>
            <person name="Bills G."/>
            <person name="Bluhm B."/>
            <person name="Cannon C."/>
            <person name="Castanera R."/>
            <person name="Culley D."/>
            <person name="Daum C."/>
            <person name="Ezra D."/>
            <person name="Gonzalez J."/>
            <person name="Henrissat B."/>
            <person name="Kuo A."/>
            <person name="Liang C."/>
            <person name="Lipzen A."/>
            <person name="Lutzoni F."/>
            <person name="Magnuson J."/>
            <person name="Mondo S."/>
            <person name="Nolan M."/>
            <person name="Ohm R."/>
            <person name="Pangilinan J."/>
            <person name="Park H.-J."/>
            <person name="Ramirez L."/>
            <person name="Alfaro M."/>
            <person name="Sun H."/>
            <person name="Tritt A."/>
            <person name="Yoshinaga Y."/>
            <person name="Zwiers L.-H."/>
            <person name="Turgeon B."/>
            <person name="Goodwin S."/>
            <person name="Spatafora J."/>
            <person name="Crous P."/>
            <person name="Grigoriev I."/>
        </authorList>
    </citation>
    <scope>NUCLEOTIDE SEQUENCE</scope>
    <source>
        <strain evidence="1">CBS 161.51</strain>
    </source>
</reference>
<evidence type="ECO:0000313" key="1">
    <source>
        <dbReference type="EMBL" id="KAF1942888.1"/>
    </source>
</evidence>
<gene>
    <name evidence="1" type="ORF">EJ02DRAFT_312462</name>
</gene>
<dbReference type="Proteomes" id="UP000800038">
    <property type="component" value="Unassembled WGS sequence"/>
</dbReference>
<dbReference type="EMBL" id="ML976030">
    <property type="protein sequence ID" value="KAF1942888.1"/>
    <property type="molecule type" value="Genomic_DNA"/>
</dbReference>
<dbReference type="OrthoDB" id="411871at2759"/>
<keyword evidence="2" id="KW-1185">Reference proteome</keyword>
<dbReference type="AlphaFoldDB" id="A0A6A5ST19"/>
<name>A0A6A5ST19_9PLEO</name>